<sequence>MARLAGFLLGACLTVLAVLAVAGDITVTNGAGEPTADITRILVGLLYCGLGLTTMGAAIAGFPEGPHSSSERDDRERGFDGDDVDFDFD</sequence>
<evidence type="ECO:0000313" key="4">
    <source>
        <dbReference type="Proteomes" id="UP000256220"/>
    </source>
</evidence>
<protein>
    <submittedName>
        <fullName evidence="3">Uncharacterized protein</fullName>
    </submittedName>
</protein>
<evidence type="ECO:0000313" key="3">
    <source>
        <dbReference type="EMBL" id="KFU82129.1"/>
    </source>
</evidence>
<evidence type="ECO:0000256" key="2">
    <source>
        <dbReference type="SAM" id="Phobius"/>
    </source>
</evidence>
<keyword evidence="2" id="KW-0472">Membrane</keyword>
<feature type="transmembrane region" description="Helical" evidence="2">
    <location>
        <begin position="38"/>
        <end position="62"/>
    </location>
</feature>
<dbReference type="EMBL" id="JFBM01000004">
    <property type="protein sequence ID" value="KFU82129.1"/>
    <property type="molecule type" value="Genomic_DNA"/>
</dbReference>
<gene>
    <name evidence="3" type="ORF">BB31_07265</name>
</gene>
<keyword evidence="2" id="KW-0812">Transmembrane</keyword>
<dbReference type="Proteomes" id="UP000256220">
    <property type="component" value="Unassembled WGS sequence"/>
</dbReference>
<dbReference type="AlphaFoldDB" id="A0A2P2FZI9"/>
<feature type="compositionally biased region" description="Basic and acidic residues" evidence="1">
    <location>
        <begin position="69"/>
        <end position="80"/>
    </location>
</feature>
<comment type="caution">
    <text evidence="3">The sequence shown here is derived from an EMBL/GenBank/DDBJ whole genome shotgun (WGS) entry which is preliminary data.</text>
</comment>
<organism evidence="3 4">
    <name type="scientific">Amycolatopsis lurida NRRL 2430</name>
    <dbReference type="NCBI Taxonomy" id="1460371"/>
    <lineage>
        <taxon>Bacteria</taxon>
        <taxon>Bacillati</taxon>
        <taxon>Actinomycetota</taxon>
        <taxon>Actinomycetes</taxon>
        <taxon>Pseudonocardiales</taxon>
        <taxon>Pseudonocardiaceae</taxon>
        <taxon>Amycolatopsis</taxon>
    </lineage>
</organism>
<evidence type="ECO:0000256" key="1">
    <source>
        <dbReference type="SAM" id="MobiDB-lite"/>
    </source>
</evidence>
<name>A0A2P2FZI9_AMYLU</name>
<accession>A0A2P2FZI9</accession>
<proteinExistence type="predicted"/>
<keyword evidence="4" id="KW-1185">Reference proteome</keyword>
<keyword evidence="2" id="KW-1133">Transmembrane helix</keyword>
<reference evidence="3 4" key="1">
    <citation type="journal article" date="2014" name="Genome Announc.">
        <title>Draft Genome Sequence of Amycolatopsis lurida NRRL 2430, Producer of the Glycopeptide Family Antibiotic Ristocetin.</title>
        <authorList>
            <person name="Kwun M.J."/>
            <person name="Hong H.J."/>
        </authorList>
    </citation>
    <scope>NUCLEOTIDE SEQUENCE [LARGE SCALE GENOMIC DNA]</scope>
    <source>
        <strain evidence="3 4">NRRL 2430</strain>
    </source>
</reference>
<feature type="region of interest" description="Disordered" evidence="1">
    <location>
        <begin position="63"/>
        <end position="89"/>
    </location>
</feature>